<proteinExistence type="inferred from homology"/>
<dbReference type="Pfam" id="PF01032">
    <property type="entry name" value="FecCD"/>
    <property type="match status" value="1"/>
</dbReference>
<dbReference type="Proteomes" id="UP000061362">
    <property type="component" value="Chromosome"/>
</dbReference>
<evidence type="ECO:0000313" key="18">
    <source>
        <dbReference type="Proteomes" id="UP000062398"/>
    </source>
</evidence>
<evidence type="ECO:0000256" key="4">
    <source>
        <dbReference type="ARBA" id="ARBA00022475"/>
    </source>
</evidence>
<comment type="similarity">
    <text evidence="2">Belongs to the binding-protein-dependent transport system permease family. FecCD subfamily.</text>
</comment>
<dbReference type="EMBL" id="CP012175">
    <property type="protein sequence ID" value="AKV80631.1"/>
    <property type="molecule type" value="Genomic_DNA"/>
</dbReference>
<evidence type="ECO:0000313" key="12">
    <source>
        <dbReference type="EMBL" id="AKV78386.1"/>
    </source>
</evidence>
<feature type="transmembrane region" description="Helical" evidence="8">
    <location>
        <begin position="180"/>
        <end position="202"/>
    </location>
</feature>
<dbReference type="Proteomes" id="UP000068832">
    <property type="component" value="Chromosome"/>
</dbReference>
<dbReference type="EMBL" id="CP012173">
    <property type="protein sequence ID" value="AKV76135.1"/>
    <property type="molecule type" value="Genomic_DNA"/>
</dbReference>
<keyword evidence="6 8" id="KW-1133">Transmembrane helix</keyword>
<comment type="subcellular location">
    <subcellularLocation>
        <location evidence="1">Cell membrane</location>
        <topology evidence="1">Multi-pass membrane protein</topology>
    </subcellularLocation>
</comment>
<organism evidence="9 15">
    <name type="scientific">Metallosphaera sedula</name>
    <dbReference type="NCBI Taxonomy" id="43687"/>
    <lineage>
        <taxon>Archaea</taxon>
        <taxon>Thermoproteota</taxon>
        <taxon>Thermoprotei</taxon>
        <taxon>Sulfolobales</taxon>
        <taxon>Sulfolobaceae</taxon>
        <taxon>Metallosphaera</taxon>
    </lineage>
</organism>
<dbReference type="EMBL" id="CP008822">
    <property type="protein sequence ID" value="AIM26967.1"/>
    <property type="molecule type" value="Genomic_DNA"/>
</dbReference>
<evidence type="ECO:0000313" key="15">
    <source>
        <dbReference type="Proteomes" id="UP000029084"/>
    </source>
</evidence>
<keyword evidence="5 8" id="KW-0812">Transmembrane</keyword>
<gene>
    <name evidence="9" type="ORF">HA72_0806</name>
    <name evidence="10" type="ORF">MsedA_0821</name>
    <name evidence="11" type="ORF">MsedB_0822</name>
    <name evidence="12" type="ORF">MsedC_0821</name>
    <name evidence="13" type="ORF">MsedD_0822</name>
    <name evidence="14" type="ORF">MsedE_0821</name>
</gene>
<dbReference type="EMBL" id="CP012174">
    <property type="protein sequence ID" value="AKV78386.1"/>
    <property type="molecule type" value="Genomic_DNA"/>
</dbReference>
<dbReference type="CDD" id="cd06550">
    <property type="entry name" value="TM_ABC_iron-siderophores_like"/>
    <property type="match status" value="1"/>
</dbReference>
<feature type="transmembrane region" description="Helical" evidence="8">
    <location>
        <begin position="268"/>
        <end position="286"/>
    </location>
</feature>
<accession>A0A088E5A7</accession>
<feature type="transmembrane region" description="Helical" evidence="8">
    <location>
        <begin position="106"/>
        <end position="129"/>
    </location>
</feature>
<dbReference type="EMBL" id="CP012176">
    <property type="protein sequence ID" value="AKV82874.1"/>
    <property type="molecule type" value="Genomic_DNA"/>
</dbReference>
<dbReference type="SUPFAM" id="SSF81345">
    <property type="entry name" value="ABC transporter involved in vitamin B12 uptake, BtuC"/>
    <property type="match status" value="1"/>
</dbReference>
<dbReference type="GeneID" id="91755266"/>
<evidence type="ECO:0000313" key="14">
    <source>
        <dbReference type="EMBL" id="AKV82874.1"/>
    </source>
</evidence>
<evidence type="ECO:0000313" key="13">
    <source>
        <dbReference type="EMBL" id="AKV80631.1"/>
    </source>
</evidence>
<reference evidence="14 16" key="3">
    <citation type="submission" date="2015-07" db="EMBL/GenBank/DDBJ databases">
        <title>Physiological, transcriptional responses and genome re-sequencing of acid resistant extremely thermoacidophilic Metallosphaera sedula SARC-M1.</title>
        <authorList>
            <person name="Ai C."/>
            <person name="McCarthy S."/>
            <person name="Eckrich V."/>
            <person name="Rudrappa D."/>
            <person name="Qiu G."/>
            <person name="Blum P."/>
        </authorList>
    </citation>
    <scope>NUCLEOTIDE SEQUENCE [LARGE SCALE GENOMIC DNA]</scope>
    <source>
        <strain evidence="14 16">SARC-M1</strain>
    </source>
</reference>
<evidence type="ECO:0000256" key="1">
    <source>
        <dbReference type="ARBA" id="ARBA00004651"/>
    </source>
</evidence>
<dbReference type="RefSeq" id="WP_012020768.1">
    <property type="nucleotide sequence ID" value="NZ_CP008822.1"/>
</dbReference>
<feature type="transmembrane region" description="Helical" evidence="8">
    <location>
        <begin position="230"/>
        <end position="256"/>
    </location>
</feature>
<evidence type="ECO:0000313" key="16">
    <source>
        <dbReference type="Proteomes" id="UP000056255"/>
    </source>
</evidence>
<reference evidence="17 18" key="2">
    <citation type="journal article" date="2015" name="Genome Announc.">
        <title>Complete Genome Sequences of Evolved Arsenate-Resistant Metallosphaera sedula Strains.</title>
        <authorList>
            <person name="Ai C."/>
            <person name="McCarthy S."/>
            <person name="Schackwitz W."/>
            <person name="Martin J."/>
            <person name="Lipzen A."/>
            <person name="Blum P."/>
        </authorList>
    </citation>
    <scope>NUCLEOTIDE SEQUENCE [LARGE SCALE GENOMIC DNA]</scope>
    <source>
        <strain evidence="12 18">ARS120-1</strain>
        <strain evidence="13 17">ARS120-2</strain>
        <strain evidence="10 20">ARS50-1</strain>
        <strain evidence="11 19">ARS50-2</strain>
    </source>
</reference>
<evidence type="ECO:0000256" key="8">
    <source>
        <dbReference type="SAM" id="Phobius"/>
    </source>
</evidence>
<evidence type="ECO:0000256" key="5">
    <source>
        <dbReference type="ARBA" id="ARBA00022692"/>
    </source>
</evidence>
<keyword evidence="4" id="KW-1003">Cell membrane</keyword>
<keyword evidence="7 8" id="KW-0472">Membrane</keyword>
<dbReference type="Proteomes" id="UP000056255">
    <property type="component" value="Chromosome"/>
</dbReference>
<sequence precursor="true">MWKGITLLALNVGIFFLALVLGEVYIPLSYVFHPSGAYGYILVQIRIPTVLASALVGSALAVSGAIMQLLLRNPLMDPYISGTASGGAFGAVLAYYLLAFNLPFSWIAYISPVVAFLFSMVSTTITLMIGRKTGVYGIVIGGVIVSYVFSSLISILLTYLQEKFPQVPPLNFWLLGEIEVVGWTYVIILLVLVLILGVLGTYTSRMIDLASISDELALSKDVDPHRFRTAWILLISLATGFIVSFAGIIGFVGIIVPHLVRRIVSGSASQLVPYSLVLGSVIMMSSEIISNGALGFKIPFTAITSILASPIMIYVLVKGIANTGS</sequence>
<dbReference type="PANTHER" id="PTHR30472">
    <property type="entry name" value="FERRIC ENTEROBACTIN TRANSPORT SYSTEM PERMEASE PROTEIN"/>
    <property type="match status" value="1"/>
</dbReference>
<dbReference type="PATRIC" id="fig|43687.5.peg.826"/>
<evidence type="ECO:0000256" key="7">
    <source>
        <dbReference type="ARBA" id="ARBA00023136"/>
    </source>
</evidence>
<dbReference type="Proteomes" id="UP000062398">
    <property type="component" value="Chromosome"/>
</dbReference>
<dbReference type="AlphaFoldDB" id="A0A088E5A7"/>
<keyword evidence="3" id="KW-0813">Transport</keyword>
<evidence type="ECO:0000313" key="9">
    <source>
        <dbReference type="EMBL" id="AIM26967.1"/>
    </source>
</evidence>
<dbReference type="InterPro" id="IPR000522">
    <property type="entry name" value="ABC_transptr_permease_BtuC"/>
</dbReference>
<dbReference type="Proteomes" id="UP000062475">
    <property type="component" value="Chromosome"/>
</dbReference>
<dbReference type="OrthoDB" id="57034at2157"/>
<dbReference type="EMBL" id="CP012172">
    <property type="protein sequence ID" value="AKV73893.1"/>
    <property type="molecule type" value="Genomic_DNA"/>
</dbReference>
<dbReference type="OMA" id="VPTFLYL"/>
<protein>
    <submittedName>
        <fullName evidence="10">Iron ABC transporter</fullName>
    </submittedName>
    <submittedName>
        <fullName evidence="9">Transport system permease protein</fullName>
    </submittedName>
</protein>
<evidence type="ECO:0000313" key="11">
    <source>
        <dbReference type="EMBL" id="AKV76135.1"/>
    </source>
</evidence>
<evidence type="ECO:0000313" key="10">
    <source>
        <dbReference type="EMBL" id="AKV73893.1"/>
    </source>
</evidence>
<evidence type="ECO:0000256" key="6">
    <source>
        <dbReference type="ARBA" id="ARBA00022989"/>
    </source>
</evidence>
<dbReference type="Proteomes" id="UP000029084">
    <property type="component" value="Chromosome"/>
</dbReference>
<dbReference type="GO" id="GO:0022857">
    <property type="term" value="F:transmembrane transporter activity"/>
    <property type="evidence" value="ECO:0007669"/>
    <property type="project" value="InterPro"/>
</dbReference>
<dbReference type="InterPro" id="IPR037294">
    <property type="entry name" value="ABC_BtuC-like"/>
</dbReference>
<dbReference type="PANTHER" id="PTHR30472:SF25">
    <property type="entry name" value="ABC TRANSPORTER PERMEASE PROTEIN MJ0876-RELATED"/>
    <property type="match status" value="1"/>
</dbReference>
<name>A0A088E5A7_9CREN</name>
<evidence type="ECO:0000313" key="19">
    <source>
        <dbReference type="Proteomes" id="UP000062475"/>
    </source>
</evidence>
<dbReference type="GO" id="GO:0005886">
    <property type="term" value="C:plasma membrane"/>
    <property type="evidence" value="ECO:0007669"/>
    <property type="project" value="UniProtKB-SubCell"/>
</dbReference>
<feature type="transmembrane region" description="Helical" evidence="8">
    <location>
        <begin position="38"/>
        <end position="67"/>
    </location>
</feature>
<evidence type="ECO:0000256" key="3">
    <source>
        <dbReference type="ARBA" id="ARBA00022448"/>
    </source>
</evidence>
<evidence type="ECO:0000256" key="2">
    <source>
        <dbReference type="ARBA" id="ARBA00007935"/>
    </source>
</evidence>
<feature type="transmembrane region" description="Helical" evidence="8">
    <location>
        <begin position="136"/>
        <end position="160"/>
    </location>
</feature>
<evidence type="ECO:0000313" key="17">
    <source>
        <dbReference type="Proteomes" id="UP000061362"/>
    </source>
</evidence>
<feature type="transmembrane region" description="Helical" evidence="8">
    <location>
        <begin position="79"/>
        <end position="100"/>
    </location>
</feature>
<evidence type="ECO:0000313" key="20">
    <source>
        <dbReference type="Proteomes" id="UP000068832"/>
    </source>
</evidence>
<dbReference type="Gene3D" id="1.10.3470.10">
    <property type="entry name" value="ABC transporter involved in vitamin B12 uptake, BtuC"/>
    <property type="match status" value="1"/>
</dbReference>
<reference evidence="9 15" key="1">
    <citation type="journal article" date="2014" name="J. Bacteriol.">
        <title>Role of an Archaeal PitA Transporter in the Copper and Arsenic Resistance of Metallosphaera sedula, an Extreme Thermoacidophile.</title>
        <authorList>
            <person name="McCarthy S."/>
            <person name="Ai C."/>
            <person name="Wheaton G."/>
            <person name="Tevatia R."/>
            <person name="Eckrich V."/>
            <person name="Kelly R."/>
            <person name="Blum P."/>
        </authorList>
    </citation>
    <scope>NUCLEOTIDE SEQUENCE [LARGE SCALE GENOMIC DNA]</scope>
    <source>
        <strain evidence="9 15">CuR1</strain>
    </source>
</reference>
<feature type="transmembrane region" description="Helical" evidence="8">
    <location>
        <begin position="298"/>
        <end position="317"/>
    </location>
</feature>